<gene>
    <name evidence="5" type="primary">WBGene00116667</name>
</gene>
<protein>
    <submittedName>
        <fullName evidence="5">Uncharacterized protein</fullName>
    </submittedName>
</protein>
<dbReference type="PANTHER" id="PTHR45886">
    <property type="entry name" value="NUCLEAR HORMONE RECEPTOR FAMILY-RELATED-RELATED"/>
    <property type="match status" value="1"/>
</dbReference>
<dbReference type="InterPro" id="IPR035500">
    <property type="entry name" value="NHR-like_dom_sf"/>
</dbReference>
<comment type="similarity">
    <text evidence="1">Belongs to the nuclear hormone receptor family.</text>
</comment>
<name>A0A2A6CQ05_PRIPA</name>
<dbReference type="Gene3D" id="1.10.565.10">
    <property type="entry name" value="Retinoid X Receptor"/>
    <property type="match status" value="1"/>
</dbReference>
<dbReference type="OrthoDB" id="6629557at2759"/>
<reference evidence="6" key="1">
    <citation type="journal article" date="2008" name="Nat. Genet.">
        <title>The Pristionchus pacificus genome provides a unique perspective on nematode lifestyle and parasitism.</title>
        <authorList>
            <person name="Dieterich C."/>
            <person name="Clifton S.W."/>
            <person name="Schuster L.N."/>
            <person name="Chinwalla A."/>
            <person name="Delehaunty K."/>
            <person name="Dinkelacker I."/>
            <person name="Fulton L."/>
            <person name="Fulton R."/>
            <person name="Godfrey J."/>
            <person name="Minx P."/>
            <person name="Mitreva M."/>
            <person name="Roeseler W."/>
            <person name="Tian H."/>
            <person name="Witte H."/>
            <person name="Yang S.P."/>
            <person name="Wilson R.K."/>
            <person name="Sommer R.J."/>
        </authorList>
    </citation>
    <scope>NUCLEOTIDE SEQUENCE [LARGE SCALE GENOMIC DNA]</scope>
    <source>
        <strain evidence="6">PS312</strain>
    </source>
</reference>
<evidence type="ECO:0000313" key="6">
    <source>
        <dbReference type="Proteomes" id="UP000005239"/>
    </source>
</evidence>
<evidence type="ECO:0000256" key="1">
    <source>
        <dbReference type="ARBA" id="ARBA00005993"/>
    </source>
</evidence>
<dbReference type="EnsemblMetazoa" id="PPA27113.1">
    <property type="protein sequence ID" value="PPA27113.1"/>
    <property type="gene ID" value="WBGene00116667"/>
</dbReference>
<accession>A0A2A6CQ05</accession>
<organism evidence="5 6">
    <name type="scientific">Pristionchus pacificus</name>
    <name type="common">Parasitic nematode worm</name>
    <dbReference type="NCBI Taxonomy" id="54126"/>
    <lineage>
        <taxon>Eukaryota</taxon>
        <taxon>Metazoa</taxon>
        <taxon>Ecdysozoa</taxon>
        <taxon>Nematoda</taxon>
        <taxon>Chromadorea</taxon>
        <taxon>Rhabditida</taxon>
        <taxon>Rhabditina</taxon>
        <taxon>Diplogasteromorpha</taxon>
        <taxon>Diplogasteroidea</taxon>
        <taxon>Neodiplogasteridae</taxon>
        <taxon>Pristionchus</taxon>
    </lineage>
</organism>
<evidence type="ECO:0000256" key="4">
    <source>
        <dbReference type="ARBA" id="ARBA00023170"/>
    </source>
</evidence>
<evidence type="ECO:0000256" key="2">
    <source>
        <dbReference type="ARBA" id="ARBA00023015"/>
    </source>
</evidence>
<accession>A0A8R1UIQ7</accession>
<evidence type="ECO:0000313" key="5">
    <source>
        <dbReference type="EnsemblMetazoa" id="PPA27113.1"/>
    </source>
</evidence>
<proteinExistence type="inferred from homology"/>
<dbReference type="SUPFAM" id="SSF48508">
    <property type="entry name" value="Nuclear receptor ligand-binding domain"/>
    <property type="match status" value="1"/>
</dbReference>
<dbReference type="Proteomes" id="UP000005239">
    <property type="component" value="Unassembled WGS sequence"/>
</dbReference>
<reference evidence="5" key="2">
    <citation type="submission" date="2022-06" db="UniProtKB">
        <authorList>
            <consortium name="EnsemblMetazoa"/>
        </authorList>
    </citation>
    <scope>IDENTIFICATION</scope>
    <source>
        <strain evidence="5">PS312</strain>
    </source>
</reference>
<dbReference type="AlphaFoldDB" id="A0A2A6CQ05"/>
<keyword evidence="6" id="KW-1185">Reference proteome</keyword>
<keyword evidence="2" id="KW-0805">Transcription regulation</keyword>
<sequence>MSSSRDPVTCLAQIKCPLSGRELEKAEVSSIRVDMNRPAYWPANFILGYSKELFPAFFIDPFHQYTGTLFQIWKEIERTITGSDNIDKNGVTKYDFDFDLSDGITRPFEGIFGAIDEGEVLSCINGLSLQVPSLIRSFRYSSPVFYQTINFYRQLQDVPSLASQLSFYLVFQSDEILLIILCVIAIVFINIIAQKRTVNNGLCSVLLSLSRFVLFPLSIHFLLIIYSAAFQGDMVIPYVSPDISFSEMLANLRQGKWNLLTTIGMTDGEKEALSGATNGAHVEIVESDDGIVKACSSDRVVIRLFDIERTIQLTTDKFCPMQKITPTTGRDESLRILLTQNGDTLPYYLLFSRKRTSRKVVEHVNYVLRMFSEDQMENFWNVRFVREKGSISLTALKRYETAKPDLHRYDPITKSRFNPMPWSVPSLKDALFGPSKLSIDYGKNVFRRIRIGLERKNYEENRKSWYFSNVIFTIEYFKAFDVFAQLSTATRRILAGKMSLLCTNLTNLLYSIQKGKSYLLFPDGMAAFAGMQTCFTEQMERTANWHRYVKELQLDGNECVLLKVLLILSLSLDDASASERALLTSHSESYAKIIFSYVMARRGREQVCRQNSNLRSSKDVQIFALELFRDFFSHFSQILLIFESCSSIMLYYISTHSI</sequence>
<dbReference type="PANTHER" id="PTHR45886:SF18">
    <property type="entry name" value="NR LBD DOMAIN-CONTAINING PROTEIN-RELATED"/>
    <property type="match status" value="1"/>
</dbReference>
<keyword evidence="3" id="KW-0804">Transcription</keyword>
<evidence type="ECO:0000256" key="3">
    <source>
        <dbReference type="ARBA" id="ARBA00023163"/>
    </source>
</evidence>
<keyword evidence="4" id="KW-0675">Receptor</keyword>